<protein>
    <recommendedName>
        <fullName evidence="4">Pectinesterase inhibitor domain-containing protein</fullName>
    </recommendedName>
</protein>
<organism evidence="2 3">
    <name type="scientific">Coffea canephora</name>
    <name type="common">Robusta coffee</name>
    <dbReference type="NCBI Taxonomy" id="49390"/>
    <lineage>
        <taxon>Eukaryota</taxon>
        <taxon>Viridiplantae</taxon>
        <taxon>Streptophyta</taxon>
        <taxon>Embryophyta</taxon>
        <taxon>Tracheophyta</taxon>
        <taxon>Spermatophyta</taxon>
        <taxon>Magnoliopsida</taxon>
        <taxon>eudicotyledons</taxon>
        <taxon>Gunneridae</taxon>
        <taxon>Pentapetalae</taxon>
        <taxon>asterids</taxon>
        <taxon>lamiids</taxon>
        <taxon>Gentianales</taxon>
        <taxon>Rubiaceae</taxon>
        <taxon>Ixoroideae</taxon>
        <taxon>Gardenieae complex</taxon>
        <taxon>Bertiereae - Coffeeae clade</taxon>
        <taxon>Coffeeae</taxon>
        <taxon>Coffea</taxon>
    </lineage>
</organism>
<keyword evidence="3" id="KW-1185">Reference proteome</keyword>
<proteinExistence type="predicted"/>
<sequence>MASFGKVCLFAWLLWGSLGVQVTGDDSRIRCVCDKTGSNFYYCYDCLSGKKGFNSNGADFGGKSILCASDAFVIVRRTTLEFSLNSTGHFQGTTKVCFEKFDACMGYCRAALKAWRLKRKSDTIQFRNFGYDKYLDCAMLITDPISHEYVKQLTKAKSLIEVSLRIISLS</sequence>
<reference evidence="3" key="1">
    <citation type="journal article" date="2014" name="Science">
        <title>The coffee genome provides insight into the convergent evolution of caffeine biosynthesis.</title>
        <authorList>
            <person name="Denoeud F."/>
            <person name="Carretero-Paulet L."/>
            <person name="Dereeper A."/>
            <person name="Droc G."/>
            <person name="Guyot R."/>
            <person name="Pietrella M."/>
            <person name="Zheng C."/>
            <person name="Alberti A."/>
            <person name="Anthony F."/>
            <person name="Aprea G."/>
            <person name="Aury J.M."/>
            <person name="Bento P."/>
            <person name="Bernard M."/>
            <person name="Bocs S."/>
            <person name="Campa C."/>
            <person name="Cenci A."/>
            <person name="Combes M.C."/>
            <person name="Crouzillat D."/>
            <person name="Da Silva C."/>
            <person name="Daddiego L."/>
            <person name="De Bellis F."/>
            <person name="Dussert S."/>
            <person name="Garsmeur O."/>
            <person name="Gayraud T."/>
            <person name="Guignon V."/>
            <person name="Jahn K."/>
            <person name="Jamilloux V."/>
            <person name="Joet T."/>
            <person name="Labadie K."/>
            <person name="Lan T."/>
            <person name="Leclercq J."/>
            <person name="Lepelley M."/>
            <person name="Leroy T."/>
            <person name="Li L.T."/>
            <person name="Librado P."/>
            <person name="Lopez L."/>
            <person name="Munoz A."/>
            <person name="Noel B."/>
            <person name="Pallavicini A."/>
            <person name="Perrotta G."/>
            <person name="Poncet V."/>
            <person name="Pot D."/>
            <person name="Priyono X."/>
            <person name="Rigoreau M."/>
            <person name="Rouard M."/>
            <person name="Rozas J."/>
            <person name="Tranchant-Dubreuil C."/>
            <person name="VanBuren R."/>
            <person name="Zhang Q."/>
            <person name="Andrade A.C."/>
            <person name="Argout X."/>
            <person name="Bertrand B."/>
            <person name="de Kochko A."/>
            <person name="Graziosi G."/>
            <person name="Henry R.J."/>
            <person name="Jayarama X."/>
            <person name="Ming R."/>
            <person name="Nagai C."/>
            <person name="Rounsley S."/>
            <person name="Sankoff D."/>
            <person name="Giuliano G."/>
            <person name="Albert V.A."/>
            <person name="Wincker P."/>
            <person name="Lashermes P."/>
        </authorList>
    </citation>
    <scope>NUCLEOTIDE SEQUENCE [LARGE SCALE GENOMIC DNA]</scope>
    <source>
        <strain evidence="3">cv. DH200-94</strain>
    </source>
</reference>
<accession>A0A068U5I6</accession>
<name>A0A068U5I6_COFCA</name>
<evidence type="ECO:0000256" key="1">
    <source>
        <dbReference type="SAM" id="SignalP"/>
    </source>
</evidence>
<feature type="chain" id="PRO_5001657626" description="Pectinesterase inhibitor domain-containing protein" evidence="1">
    <location>
        <begin position="20"/>
        <end position="170"/>
    </location>
</feature>
<evidence type="ECO:0000313" key="3">
    <source>
        <dbReference type="Proteomes" id="UP000295252"/>
    </source>
</evidence>
<dbReference type="PhylomeDB" id="A0A068U5I6"/>
<dbReference type="InParanoid" id="A0A068U5I6"/>
<feature type="signal peptide" evidence="1">
    <location>
        <begin position="1"/>
        <end position="19"/>
    </location>
</feature>
<dbReference type="EMBL" id="HG739093">
    <property type="protein sequence ID" value="CDP02883.1"/>
    <property type="molecule type" value="Genomic_DNA"/>
</dbReference>
<dbReference type="Proteomes" id="UP000295252">
    <property type="component" value="Chromosome VIII"/>
</dbReference>
<evidence type="ECO:0008006" key="4">
    <source>
        <dbReference type="Google" id="ProtNLM"/>
    </source>
</evidence>
<dbReference type="Gramene" id="CDP02883">
    <property type="protein sequence ID" value="CDP02883"/>
    <property type="gene ID" value="GSCOC_T00041288001"/>
</dbReference>
<keyword evidence="1" id="KW-0732">Signal</keyword>
<evidence type="ECO:0000313" key="2">
    <source>
        <dbReference type="EMBL" id="CDP02883.1"/>
    </source>
</evidence>
<dbReference type="AlphaFoldDB" id="A0A068U5I6"/>
<gene>
    <name evidence="2" type="ORF">GSCOC_T00041288001</name>
</gene>